<evidence type="ECO:0000313" key="2">
    <source>
        <dbReference type="EMBL" id="KAF2751193.1"/>
    </source>
</evidence>
<dbReference type="InterPro" id="IPR008699">
    <property type="entry name" value="NDUFB8"/>
</dbReference>
<dbReference type="PANTHER" id="PTHR12840:SF1">
    <property type="entry name" value="NADH DEHYDROGENASE [UBIQUINONE] 1 BETA SUBCOMPLEX SUBUNIT 8, MITOCHONDRIAL"/>
    <property type="match status" value="1"/>
</dbReference>
<dbReference type="PANTHER" id="PTHR12840">
    <property type="entry name" value="NADH-UBIQUINONE OXIDOREDUCTASE ASHI SUBUNIT"/>
    <property type="match status" value="1"/>
</dbReference>
<feature type="transmembrane region" description="Helical" evidence="1">
    <location>
        <begin position="111"/>
        <end position="134"/>
    </location>
</feature>
<dbReference type="Pfam" id="PF05821">
    <property type="entry name" value="NDUF_B8"/>
    <property type="match status" value="1"/>
</dbReference>
<gene>
    <name evidence="2" type="ORF">M011DRAFT_104153</name>
</gene>
<organism evidence="2 3">
    <name type="scientific">Sporormia fimetaria CBS 119925</name>
    <dbReference type="NCBI Taxonomy" id="1340428"/>
    <lineage>
        <taxon>Eukaryota</taxon>
        <taxon>Fungi</taxon>
        <taxon>Dikarya</taxon>
        <taxon>Ascomycota</taxon>
        <taxon>Pezizomycotina</taxon>
        <taxon>Dothideomycetes</taxon>
        <taxon>Pleosporomycetidae</taxon>
        <taxon>Pleosporales</taxon>
        <taxon>Sporormiaceae</taxon>
        <taxon>Sporormia</taxon>
    </lineage>
</organism>
<sequence>MLSRRFLAARPLLRTVSPAAAARPRFIMNLPKGPYFPDDEWAKFSELTDLEDPNMNGGYINPPMEKRGNRDPYADWWDKQERRNYGEPVHEDNDILGALALHDYDHFTPGWAATLLGGFVVSVLVLCGAVKLVYPDKISVPREFEGGLEAELGGPRAVRTRAPGDPVEWKH</sequence>
<dbReference type="Proteomes" id="UP000799440">
    <property type="component" value="Unassembled WGS sequence"/>
</dbReference>
<keyword evidence="1" id="KW-0812">Transmembrane</keyword>
<evidence type="ECO:0000313" key="3">
    <source>
        <dbReference type="Proteomes" id="UP000799440"/>
    </source>
</evidence>
<reference evidence="2" key="1">
    <citation type="journal article" date="2020" name="Stud. Mycol.">
        <title>101 Dothideomycetes genomes: a test case for predicting lifestyles and emergence of pathogens.</title>
        <authorList>
            <person name="Haridas S."/>
            <person name="Albert R."/>
            <person name="Binder M."/>
            <person name="Bloem J."/>
            <person name="Labutti K."/>
            <person name="Salamov A."/>
            <person name="Andreopoulos B."/>
            <person name="Baker S."/>
            <person name="Barry K."/>
            <person name="Bills G."/>
            <person name="Bluhm B."/>
            <person name="Cannon C."/>
            <person name="Castanera R."/>
            <person name="Culley D."/>
            <person name="Daum C."/>
            <person name="Ezra D."/>
            <person name="Gonzalez J."/>
            <person name="Henrissat B."/>
            <person name="Kuo A."/>
            <person name="Liang C."/>
            <person name="Lipzen A."/>
            <person name="Lutzoni F."/>
            <person name="Magnuson J."/>
            <person name="Mondo S."/>
            <person name="Nolan M."/>
            <person name="Ohm R."/>
            <person name="Pangilinan J."/>
            <person name="Park H.-J."/>
            <person name="Ramirez L."/>
            <person name="Alfaro M."/>
            <person name="Sun H."/>
            <person name="Tritt A."/>
            <person name="Yoshinaga Y."/>
            <person name="Zwiers L.-H."/>
            <person name="Turgeon B."/>
            <person name="Goodwin S."/>
            <person name="Spatafora J."/>
            <person name="Crous P."/>
            <person name="Grigoriev I."/>
        </authorList>
    </citation>
    <scope>NUCLEOTIDE SEQUENCE</scope>
    <source>
        <strain evidence="2">CBS 119925</strain>
    </source>
</reference>
<keyword evidence="1" id="KW-0472">Membrane</keyword>
<protein>
    <recommendedName>
        <fullName evidence="4">NADH:ubiquinone oxidoreductase 20.1kD subunit</fullName>
    </recommendedName>
</protein>
<evidence type="ECO:0000256" key="1">
    <source>
        <dbReference type="SAM" id="Phobius"/>
    </source>
</evidence>
<dbReference type="OrthoDB" id="2014058at2759"/>
<keyword evidence="3" id="KW-1185">Reference proteome</keyword>
<dbReference type="AlphaFoldDB" id="A0A6A6VM12"/>
<keyword evidence="1" id="KW-1133">Transmembrane helix</keyword>
<dbReference type="EMBL" id="MU006562">
    <property type="protein sequence ID" value="KAF2751193.1"/>
    <property type="molecule type" value="Genomic_DNA"/>
</dbReference>
<proteinExistence type="predicted"/>
<evidence type="ECO:0008006" key="4">
    <source>
        <dbReference type="Google" id="ProtNLM"/>
    </source>
</evidence>
<accession>A0A6A6VM12</accession>
<name>A0A6A6VM12_9PLEO</name>
<dbReference type="GO" id="GO:0005739">
    <property type="term" value="C:mitochondrion"/>
    <property type="evidence" value="ECO:0007669"/>
    <property type="project" value="InterPro"/>
</dbReference>